<evidence type="ECO:0000313" key="2">
    <source>
        <dbReference type="Proteomes" id="UP001152795"/>
    </source>
</evidence>
<gene>
    <name evidence="1" type="ORF">PACLA_8A014707</name>
</gene>
<organism evidence="1 2">
    <name type="scientific">Paramuricea clavata</name>
    <name type="common">Red gorgonian</name>
    <name type="synonym">Violescent sea-whip</name>
    <dbReference type="NCBI Taxonomy" id="317549"/>
    <lineage>
        <taxon>Eukaryota</taxon>
        <taxon>Metazoa</taxon>
        <taxon>Cnidaria</taxon>
        <taxon>Anthozoa</taxon>
        <taxon>Octocorallia</taxon>
        <taxon>Malacalcyonacea</taxon>
        <taxon>Plexauridae</taxon>
        <taxon>Paramuricea</taxon>
    </lineage>
</organism>
<dbReference type="AlphaFoldDB" id="A0A7D9L6Q4"/>
<dbReference type="Proteomes" id="UP001152795">
    <property type="component" value="Unassembled WGS sequence"/>
</dbReference>
<keyword evidence="2" id="KW-1185">Reference proteome</keyword>
<accession>A0A7D9L6Q4</accession>
<evidence type="ECO:0000313" key="1">
    <source>
        <dbReference type="EMBL" id="CAB4026840.1"/>
    </source>
</evidence>
<proteinExistence type="predicted"/>
<name>A0A7D9L6Q4_PARCT</name>
<dbReference type="EMBL" id="CACRXK020014440">
    <property type="protein sequence ID" value="CAB4026840.1"/>
    <property type="molecule type" value="Genomic_DNA"/>
</dbReference>
<protein>
    <submittedName>
        <fullName evidence="1">Uncharacterized protein</fullName>
    </submittedName>
</protein>
<sequence length="152" mass="17327">MFQSENQWQTNPEKCTIDNDDDVLCEAVEGPTSKLPPNTSEEPNVIRANISAVIDIDRFRNLKKLLRVIAYVLRFVNTLKKAKQHDKGSRDFKFLSASEIGLAEIVWLCSVQELSFAKESEFLQRNMLKSPLQYGAQFGLYTDESHAIRCKG</sequence>
<comment type="caution">
    <text evidence="1">The sequence shown here is derived from an EMBL/GenBank/DDBJ whole genome shotgun (WGS) entry which is preliminary data.</text>
</comment>
<reference evidence="1" key="1">
    <citation type="submission" date="2020-04" db="EMBL/GenBank/DDBJ databases">
        <authorList>
            <person name="Alioto T."/>
            <person name="Alioto T."/>
            <person name="Gomez Garrido J."/>
        </authorList>
    </citation>
    <scope>NUCLEOTIDE SEQUENCE</scope>
    <source>
        <strain evidence="1">A484AB</strain>
    </source>
</reference>